<accession>A0A1W2LS41</accession>
<dbReference type="EMBL" id="LQMT02000021">
    <property type="protein sequence ID" value="ONF67414.1"/>
    <property type="molecule type" value="Genomic_DNA"/>
</dbReference>
<name>A0A1W2LS41_9PSEU</name>
<evidence type="ECO:0000313" key="1">
    <source>
        <dbReference type="EMBL" id="ONF67414.1"/>
    </source>
</evidence>
<dbReference type="OrthoDB" id="4274517at2"/>
<dbReference type="AlphaFoldDB" id="A0A1W2LS41"/>
<protein>
    <recommendedName>
        <fullName evidence="3">DUF1877 domain-containing protein</fullName>
    </recommendedName>
</protein>
<evidence type="ECO:0008006" key="3">
    <source>
        <dbReference type="Google" id="ProtNLM"/>
    </source>
</evidence>
<evidence type="ECO:0000313" key="2">
    <source>
        <dbReference type="Proteomes" id="UP000076660"/>
    </source>
</evidence>
<dbReference type="InterPro" id="IPR035944">
    <property type="entry name" value="YfbM-like_sf"/>
</dbReference>
<dbReference type="Proteomes" id="UP000076660">
    <property type="component" value="Unassembled WGS sequence"/>
</dbReference>
<organism evidence="1 2">
    <name type="scientific">Amycolatopsis keratiniphila subsp. keratiniphila</name>
    <dbReference type="NCBI Taxonomy" id="227715"/>
    <lineage>
        <taxon>Bacteria</taxon>
        <taxon>Bacillati</taxon>
        <taxon>Actinomycetota</taxon>
        <taxon>Actinomycetes</taxon>
        <taxon>Pseudonocardiales</taxon>
        <taxon>Pseudonocardiaceae</taxon>
        <taxon>Amycolatopsis</taxon>
        <taxon>Amycolatopsis japonica group</taxon>
    </lineage>
</organism>
<gene>
    <name evidence="1" type="ORF">AVR91_0221915</name>
</gene>
<dbReference type="RefSeq" id="WP_063275482.1">
    <property type="nucleotide sequence ID" value="NZ_LQMT02000021.1"/>
</dbReference>
<dbReference type="Gene3D" id="3.40.1760.10">
    <property type="entry name" value="YfbM-like super family"/>
    <property type="match status" value="1"/>
</dbReference>
<sequence length="171" mass="19115">MAVTQQLARIPATRLAVCRRSVDALHELCSFSSTPVEDYLDMDWWPATLKRAWALTEADDRTLARLRRCFGGEEEVNPAYRDHPGTIWEHPVTALEPPQANDVAEALRAVTPDAVRAVVPSDPDRIEAELGKGALGMGGDLAGQLAREHTVLRDFYEEAARRRLAVVLWWD</sequence>
<comment type="caution">
    <text evidence="1">The sequence shown here is derived from an EMBL/GenBank/DDBJ whole genome shotgun (WGS) entry which is preliminary data.</text>
</comment>
<proteinExistence type="predicted"/>
<reference evidence="1 2" key="1">
    <citation type="submission" date="2016-12" db="EMBL/GenBank/DDBJ databases">
        <title>Amycolatopsis keratiniphila subsp. keratiniphila genome sequencing and assembly.</title>
        <authorList>
            <person name="Mayilraj S."/>
            <person name="Kaur N."/>
        </authorList>
    </citation>
    <scope>NUCLEOTIDE SEQUENCE [LARGE SCALE GENOMIC DNA]</scope>
    <source>
        <strain evidence="1 2">DSM 44409</strain>
    </source>
</reference>